<name>A0A7X0PEH0_9BURK</name>
<feature type="compositionally biased region" description="Basic and acidic residues" evidence="1">
    <location>
        <begin position="142"/>
        <end position="152"/>
    </location>
</feature>
<evidence type="ECO:0000256" key="2">
    <source>
        <dbReference type="SAM" id="Phobius"/>
    </source>
</evidence>
<dbReference type="Proteomes" id="UP000575083">
    <property type="component" value="Unassembled WGS sequence"/>
</dbReference>
<dbReference type="RefSeq" id="WP_184857579.1">
    <property type="nucleotide sequence ID" value="NZ_JACHLK010000004.1"/>
</dbReference>
<keyword evidence="2" id="KW-0472">Membrane</keyword>
<organism evidence="3 4">
    <name type="scientific">Acidovorax soli</name>
    <dbReference type="NCBI Taxonomy" id="592050"/>
    <lineage>
        <taxon>Bacteria</taxon>
        <taxon>Pseudomonadati</taxon>
        <taxon>Pseudomonadota</taxon>
        <taxon>Betaproteobacteria</taxon>
        <taxon>Burkholderiales</taxon>
        <taxon>Comamonadaceae</taxon>
        <taxon>Acidovorax</taxon>
    </lineage>
</organism>
<keyword evidence="4" id="KW-1185">Reference proteome</keyword>
<keyword evidence="2" id="KW-0812">Transmembrane</keyword>
<protein>
    <submittedName>
        <fullName evidence="3">Uncharacterized protein</fullName>
    </submittedName>
</protein>
<evidence type="ECO:0000256" key="1">
    <source>
        <dbReference type="SAM" id="MobiDB-lite"/>
    </source>
</evidence>
<evidence type="ECO:0000313" key="3">
    <source>
        <dbReference type="EMBL" id="MBB6560016.1"/>
    </source>
</evidence>
<feature type="region of interest" description="Disordered" evidence="1">
    <location>
        <begin position="142"/>
        <end position="168"/>
    </location>
</feature>
<gene>
    <name evidence="3" type="ORF">HNP48_002688</name>
</gene>
<evidence type="ECO:0000313" key="4">
    <source>
        <dbReference type="Proteomes" id="UP000575083"/>
    </source>
</evidence>
<proteinExistence type="predicted"/>
<reference evidence="3 4" key="1">
    <citation type="submission" date="2020-08" db="EMBL/GenBank/DDBJ databases">
        <title>Functional genomics of gut bacteria from endangered species of beetles.</title>
        <authorList>
            <person name="Carlos-Shanley C."/>
        </authorList>
    </citation>
    <scope>NUCLEOTIDE SEQUENCE [LARGE SCALE GENOMIC DNA]</scope>
    <source>
        <strain evidence="3 4">S00198</strain>
    </source>
</reference>
<comment type="caution">
    <text evidence="3">The sequence shown here is derived from an EMBL/GenBank/DDBJ whole genome shotgun (WGS) entry which is preliminary data.</text>
</comment>
<feature type="compositionally biased region" description="Polar residues" evidence="1">
    <location>
        <begin position="153"/>
        <end position="168"/>
    </location>
</feature>
<dbReference type="EMBL" id="JACHLK010000004">
    <property type="protein sequence ID" value="MBB6560016.1"/>
    <property type="molecule type" value="Genomic_DNA"/>
</dbReference>
<accession>A0A7X0PEH0</accession>
<dbReference type="AlphaFoldDB" id="A0A7X0PEH0"/>
<keyword evidence="2" id="KW-1133">Transmembrane helix</keyword>
<feature type="transmembrane region" description="Helical" evidence="2">
    <location>
        <begin position="25"/>
        <end position="45"/>
    </location>
</feature>
<sequence>MLSLAKLRAIELVATRSRGQHMSGVCWIFFFLLGAFLGGLLLWWLNRRRPIAPLPVQPSGEAMSPQILWLTLACKEALGECAKLQNLRRMDAAGIARRLFKRAFPAQEAYPLPWQYATWPKQAQLIFDCEFGALHEYQDSLREQERERKKTEAGSSLPQAGPSSTASDTAIETNADWLSLTLLTILAVATLITLLLASNNQWCAPATCPVVVQPPTKERFVIELPAEQLFDYSLGIIQPEAHRSKVKSDWKRVFSRYEMIKVQRIVAKTDPIGGSSYNSRLAKERQADVLAMLNEIRTEVPGSSGPDSFVVEGATNDSTAAIEQFQHDIWSQCKRRYNDELQEAWLRPLVPCKDCESTVPPAASWNYGEHMLASYRVVAQSAGWSTRNVVELMQNERYLISCLAPMRRVILEIEGTPRTVPSTAATAPAFNQGSKP</sequence>